<dbReference type="InterPro" id="IPR011671">
    <property type="entry name" value="tRNA_uracil_MeTrfase"/>
</dbReference>
<dbReference type="EMBL" id="JABFTP020000021">
    <property type="protein sequence ID" value="KAL3267728.1"/>
    <property type="molecule type" value="Genomic_DNA"/>
</dbReference>
<evidence type="ECO:0000256" key="3">
    <source>
        <dbReference type="ARBA" id="ARBA00022490"/>
    </source>
</evidence>
<proteinExistence type="inferred from homology"/>
<reference evidence="10 11" key="1">
    <citation type="journal article" date="2021" name="BMC Biol.">
        <title>Horizontally acquired antibacterial genes associated with adaptive radiation of ladybird beetles.</title>
        <authorList>
            <person name="Li H.S."/>
            <person name="Tang X.F."/>
            <person name="Huang Y.H."/>
            <person name="Xu Z.Y."/>
            <person name="Chen M.L."/>
            <person name="Du X.Y."/>
            <person name="Qiu B.Y."/>
            <person name="Chen P.T."/>
            <person name="Zhang W."/>
            <person name="Slipinski A."/>
            <person name="Escalona H.E."/>
            <person name="Waterhouse R.M."/>
            <person name="Zwick A."/>
            <person name="Pang H."/>
        </authorList>
    </citation>
    <scope>NUCLEOTIDE SEQUENCE [LARGE SCALE GENOMIC DNA]</scope>
    <source>
        <strain evidence="10">SYSU2018</strain>
    </source>
</reference>
<dbReference type="PANTHER" id="PTHR21210">
    <property type="entry name" value="TRNA (URACIL-O(2)-)-METHYLTRANSFERASE-RELATED"/>
    <property type="match status" value="1"/>
</dbReference>
<keyword evidence="4 9" id="KW-0489">Methyltransferase</keyword>
<evidence type="ECO:0000313" key="10">
    <source>
        <dbReference type="EMBL" id="KAL3267728.1"/>
    </source>
</evidence>
<dbReference type="GO" id="GO:0005737">
    <property type="term" value="C:cytoplasm"/>
    <property type="evidence" value="ECO:0007669"/>
    <property type="project" value="UniProtKB-SubCell"/>
</dbReference>
<dbReference type="EC" id="2.1.1.211" evidence="9"/>
<evidence type="ECO:0000256" key="8">
    <source>
        <dbReference type="ARBA" id="ARBA00047957"/>
    </source>
</evidence>
<gene>
    <name evidence="10" type="ORF">HHI36_006855</name>
</gene>
<evidence type="ECO:0000256" key="1">
    <source>
        <dbReference type="ARBA" id="ARBA00004496"/>
    </source>
</evidence>
<dbReference type="Pfam" id="PF07757">
    <property type="entry name" value="AdoMet_MTase"/>
    <property type="match status" value="1"/>
</dbReference>
<comment type="similarity">
    <text evidence="2 9">Belongs to the TRM44 family.</text>
</comment>
<sequence>MYQVPLATSSTLISRENFWKSIEIYYKRPHLANRKIIAADQILFYKVDFNAKNIFDITDILSCHALTYEIRKLEQGNRENIKKDLLKNLLETYDKNVKFEKYHNEDLSELEPGVFLSVRLILPKLKNTAKCVELIVLNSNKDYITFFSACIEKDKMTCLPPFSYRIELTREYFVRITVNNFEDADTKSAEWLADTLFSKLLKWAENSEGNKSQPSLCNVSLEKYSNIYNELKIKYGEPLKKVWWEKTKTSPQKFIFEDISIASYLICIWNEIHSEAKDDVSFIDCGCGNGLLVYILNQEGYAGYGIDLRRRNVWDLFLDKADLRVGVVGPDSIFPEATWLIGNHSDELTPWLPVIALKSSAKTNFFVLPCCPFDFNGKKYIRLNTSVSQYADYLEYIKSISEMCGFDTSIDRLRIPSTKRTCFIGVTKNQNINITSAAEQRIENYINSKYGKGKCEFTPRSSEERVRNCTQIDRNIIDKIVKQVVDILLAKVTLLTKANGSNWNKGGSIHLGDLSRLLPQVDLQYLKKECGGIQTLLRNHRYIFKIEDAEVSLREPYRLTETAKYRDKPCWYNKFHPNGCIYDSEECGYKHC</sequence>
<dbReference type="PANTHER" id="PTHR21210:SF0">
    <property type="entry name" value="TRNA (URACIL-O(2)-)-METHYLTRANSFERASE-RELATED"/>
    <property type="match status" value="1"/>
</dbReference>
<evidence type="ECO:0000256" key="2">
    <source>
        <dbReference type="ARBA" id="ARBA00009056"/>
    </source>
</evidence>
<dbReference type="AlphaFoldDB" id="A0ABD2MN24"/>
<comment type="function">
    <text evidence="9">Adenosyl-L-methionine (AdoMet)-dependent tRNA (uracil-O(2)-)-methyltransferase.</text>
</comment>
<accession>A0ABD2MN24</accession>
<name>A0ABD2MN24_9CUCU</name>
<keyword evidence="11" id="KW-1185">Reference proteome</keyword>
<evidence type="ECO:0000256" key="9">
    <source>
        <dbReference type="RuleBase" id="RU368004"/>
    </source>
</evidence>
<keyword evidence="5 9" id="KW-0808">Transferase</keyword>
<comment type="catalytic activity">
    <reaction evidence="8 9">
        <text>uridine(44) in tRNA(Ser) + S-adenosyl-L-methionine = 2'-O-methyluridine(44) in tRNA(Ser) + S-adenosyl-L-homocysteine + H(+)</text>
        <dbReference type="Rhea" id="RHEA:43100"/>
        <dbReference type="Rhea" id="RHEA-COMP:10339"/>
        <dbReference type="Rhea" id="RHEA-COMP:10340"/>
        <dbReference type="ChEBI" id="CHEBI:15378"/>
        <dbReference type="ChEBI" id="CHEBI:57856"/>
        <dbReference type="ChEBI" id="CHEBI:59789"/>
        <dbReference type="ChEBI" id="CHEBI:65315"/>
        <dbReference type="ChEBI" id="CHEBI:74478"/>
        <dbReference type="EC" id="2.1.1.211"/>
    </reaction>
</comment>
<keyword evidence="3 9" id="KW-0963">Cytoplasm</keyword>
<comment type="subcellular location">
    <subcellularLocation>
        <location evidence="1 9">Cytoplasm</location>
    </subcellularLocation>
</comment>
<evidence type="ECO:0000256" key="5">
    <source>
        <dbReference type="ARBA" id="ARBA00022679"/>
    </source>
</evidence>
<comment type="caution">
    <text evidence="10">The sequence shown here is derived from an EMBL/GenBank/DDBJ whole genome shotgun (WGS) entry which is preliminary data.</text>
</comment>
<evidence type="ECO:0000256" key="4">
    <source>
        <dbReference type="ARBA" id="ARBA00022603"/>
    </source>
</evidence>
<dbReference type="GO" id="GO:0030488">
    <property type="term" value="P:tRNA methylation"/>
    <property type="evidence" value="ECO:0007669"/>
    <property type="project" value="UniProtKB-UniRule"/>
</dbReference>
<protein>
    <recommendedName>
        <fullName evidence="9">tRNA (uracil-O(2)-)-methyltransferase</fullName>
        <ecNumber evidence="9">2.1.1.211</ecNumber>
    </recommendedName>
</protein>
<evidence type="ECO:0000313" key="11">
    <source>
        <dbReference type="Proteomes" id="UP001516400"/>
    </source>
</evidence>
<organism evidence="10 11">
    <name type="scientific">Cryptolaemus montrouzieri</name>
    <dbReference type="NCBI Taxonomy" id="559131"/>
    <lineage>
        <taxon>Eukaryota</taxon>
        <taxon>Metazoa</taxon>
        <taxon>Ecdysozoa</taxon>
        <taxon>Arthropoda</taxon>
        <taxon>Hexapoda</taxon>
        <taxon>Insecta</taxon>
        <taxon>Pterygota</taxon>
        <taxon>Neoptera</taxon>
        <taxon>Endopterygota</taxon>
        <taxon>Coleoptera</taxon>
        <taxon>Polyphaga</taxon>
        <taxon>Cucujiformia</taxon>
        <taxon>Coccinelloidea</taxon>
        <taxon>Coccinellidae</taxon>
        <taxon>Scymninae</taxon>
        <taxon>Scymnini</taxon>
        <taxon>Cryptolaemus</taxon>
    </lineage>
</organism>
<dbReference type="Proteomes" id="UP001516400">
    <property type="component" value="Unassembled WGS sequence"/>
</dbReference>
<keyword evidence="7 9" id="KW-0819">tRNA processing</keyword>
<dbReference type="GO" id="GO:0141101">
    <property type="term" value="F:tRNA(Ser) (uridine(44)-2'-O-)-methyltransferase activity"/>
    <property type="evidence" value="ECO:0007669"/>
    <property type="project" value="UniProtKB-EC"/>
</dbReference>
<evidence type="ECO:0000256" key="6">
    <source>
        <dbReference type="ARBA" id="ARBA00022691"/>
    </source>
</evidence>
<evidence type="ECO:0000256" key="7">
    <source>
        <dbReference type="ARBA" id="ARBA00022694"/>
    </source>
</evidence>
<keyword evidence="6 9" id="KW-0949">S-adenosyl-L-methionine</keyword>